<proteinExistence type="predicted"/>
<dbReference type="Gramene" id="PVH63479">
    <property type="protein sequence ID" value="PVH63479"/>
    <property type="gene ID" value="PAHAL_2G038900"/>
</dbReference>
<feature type="compositionally biased region" description="Basic and acidic residues" evidence="1">
    <location>
        <begin position="70"/>
        <end position="81"/>
    </location>
</feature>
<feature type="compositionally biased region" description="Acidic residues" evidence="1">
    <location>
        <begin position="82"/>
        <end position="98"/>
    </location>
</feature>
<evidence type="ECO:0000313" key="2">
    <source>
        <dbReference type="EMBL" id="PVH63479.1"/>
    </source>
</evidence>
<feature type="region of interest" description="Disordered" evidence="1">
    <location>
        <begin position="68"/>
        <end position="99"/>
    </location>
</feature>
<dbReference type="EMBL" id="CM008047">
    <property type="protein sequence ID" value="PVH63479.1"/>
    <property type="molecule type" value="Genomic_DNA"/>
</dbReference>
<dbReference type="Proteomes" id="UP000243499">
    <property type="component" value="Chromosome 2"/>
</dbReference>
<dbReference type="AlphaFoldDB" id="A0A2T8KMZ1"/>
<accession>A0A2T8KMZ1</accession>
<name>A0A2T8KMZ1_9POAL</name>
<protein>
    <submittedName>
        <fullName evidence="2">Uncharacterized protein</fullName>
    </submittedName>
</protein>
<organism evidence="2">
    <name type="scientific">Panicum hallii</name>
    <dbReference type="NCBI Taxonomy" id="206008"/>
    <lineage>
        <taxon>Eukaryota</taxon>
        <taxon>Viridiplantae</taxon>
        <taxon>Streptophyta</taxon>
        <taxon>Embryophyta</taxon>
        <taxon>Tracheophyta</taxon>
        <taxon>Spermatophyta</taxon>
        <taxon>Magnoliopsida</taxon>
        <taxon>Liliopsida</taxon>
        <taxon>Poales</taxon>
        <taxon>Poaceae</taxon>
        <taxon>PACMAD clade</taxon>
        <taxon>Panicoideae</taxon>
        <taxon>Panicodae</taxon>
        <taxon>Paniceae</taxon>
        <taxon>Panicinae</taxon>
        <taxon>Panicum</taxon>
        <taxon>Panicum sect. Panicum</taxon>
    </lineage>
</organism>
<evidence type="ECO:0000256" key="1">
    <source>
        <dbReference type="SAM" id="MobiDB-lite"/>
    </source>
</evidence>
<gene>
    <name evidence="2" type="ORF">PAHAL_2G038900</name>
</gene>
<sequence length="117" mass="13056">MDGKNKAKKNKNADPFVATEGTFAQGWMVQGADEEGSDVEPVIGLTWKLIAKTCGVDEVTKLHRSARLASAREVEEEPKSDNEEEAINEEDIDFEYDHDDVVVTTALEQERKEDNDS</sequence>
<reference evidence="2" key="1">
    <citation type="submission" date="2018-04" db="EMBL/GenBank/DDBJ databases">
        <title>WGS assembly of Panicum hallii.</title>
        <authorList>
            <person name="Lovell J."/>
            <person name="Jenkins J."/>
            <person name="Lowry D."/>
            <person name="Mamidi S."/>
            <person name="Sreedasyam A."/>
            <person name="Weng X."/>
            <person name="Barry K."/>
            <person name="Bonette J."/>
            <person name="Campitelli B."/>
            <person name="Daum C."/>
            <person name="Gordon S."/>
            <person name="Gould B."/>
            <person name="Lipzen A."/>
            <person name="Macqueen A."/>
            <person name="Palacio-Mejia J."/>
            <person name="Plott C."/>
            <person name="Shakirov E."/>
            <person name="Shu S."/>
            <person name="Yoshinaga Y."/>
            <person name="Zane M."/>
            <person name="Rokhsar D."/>
            <person name="Grimwood J."/>
            <person name="Schmutz J."/>
            <person name="Juenger T."/>
        </authorList>
    </citation>
    <scope>NUCLEOTIDE SEQUENCE [LARGE SCALE GENOMIC DNA]</scope>
    <source>
        <strain evidence="2">FIL2</strain>
    </source>
</reference>